<evidence type="ECO:0000313" key="2">
    <source>
        <dbReference type="Proteomes" id="UP001240678"/>
    </source>
</evidence>
<proteinExistence type="predicted"/>
<reference evidence="1 2" key="1">
    <citation type="submission" date="2016-10" db="EMBL/GenBank/DDBJ databases">
        <title>The genome sequence of Colletotrichum fioriniae PJ7.</title>
        <authorList>
            <person name="Baroncelli R."/>
        </authorList>
    </citation>
    <scope>NUCLEOTIDE SEQUENCE [LARGE SCALE GENOMIC DNA]</scope>
    <source>
        <strain evidence="1 2">IMI 309622</strain>
    </source>
</reference>
<name>A0AAI9Z4U8_9PEZI</name>
<sequence length="68" mass="7680">MTEVASRAILHRRRTQSSELAALEIRKIAVHCNLGAPSNMGFERGPSQFEYGLWNMSTVLSMEDRISK</sequence>
<protein>
    <submittedName>
        <fullName evidence="1">Uncharacterized protein</fullName>
    </submittedName>
</protein>
<organism evidence="1 2">
    <name type="scientific">Colletotrichum costaricense</name>
    <dbReference type="NCBI Taxonomy" id="1209916"/>
    <lineage>
        <taxon>Eukaryota</taxon>
        <taxon>Fungi</taxon>
        <taxon>Dikarya</taxon>
        <taxon>Ascomycota</taxon>
        <taxon>Pezizomycotina</taxon>
        <taxon>Sordariomycetes</taxon>
        <taxon>Hypocreomycetidae</taxon>
        <taxon>Glomerellales</taxon>
        <taxon>Glomerellaceae</taxon>
        <taxon>Colletotrichum</taxon>
        <taxon>Colletotrichum acutatum species complex</taxon>
    </lineage>
</organism>
<dbReference type="AlphaFoldDB" id="A0AAI9Z4U8"/>
<accession>A0AAI9Z4U8</accession>
<dbReference type="GeneID" id="85334994"/>
<dbReference type="EMBL" id="MOOE01000003">
    <property type="protein sequence ID" value="KAK1534509.1"/>
    <property type="molecule type" value="Genomic_DNA"/>
</dbReference>
<keyword evidence="2" id="KW-1185">Reference proteome</keyword>
<comment type="caution">
    <text evidence="1">The sequence shown here is derived from an EMBL/GenBank/DDBJ whole genome shotgun (WGS) entry which is preliminary data.</text>
</comment>
<evidence type="ECO:0000313" key="1">
    <source>
        <dbReference type="EMBL" id="KAK1534509.1"/>
    </source>
</evidence>
<dbReference type="Proteomes" id="UP001240678">
    <property type="component" value="Unassembled WGS sequence"/>
</dbReference>
<dbReference type="RefSeq" id="XP_060317712.1">
    <property type="nucleotide sequence ID" value="XM_060451447.1"/>
</dbReference>
<gene>
    <name evidence="1" type="ORF">CCOS01_03261</name>
</gene>